<evidence type="ECO:0000313" key="2">
    <source>
        <dbReference type="Proteomes" id="UP001558652"/>
    </source>
</evidence>
<gene>
    <name evidence="1" type="ORF">AAG570_003445</name>
</gene>
<protein>
    <submittedName>
        <fullName evidence="1">Uncharacterized protein</fullName>
    </submittedName>
</protein>
<reference evidence="1 2" key="1">
    <citation type="submission" date="2024-07" db="EMBL/GenBank/DDBJ databases">
        <title>Chromosome-level genome assembly of the water stick insect Ranatra chinensis (Heteroptera: Nepidae).</title>
        <authorList>
            <person name="Liu X."/>
        </authorList>
    </citation>
    <scope>NUCLEOTIDE SEQUENCE [LARGE SCALE GENOMIC DNA]</scope>
    <source>
        <strain evidence="1">Cailab_2021Rc</strain>
        <tissue evidence="1">Muscle</tissue>
    </source>
</reference>
<sequence>MSEGLHDVQSQKDGELRVPISVASCLLFWKNMFLRVDAIFSLERLRVITAQLCSQAPKHVLPEQETRDDGNSWQHLGAGVGGRKTTFPLFPFFRELAQLRLLSPTGSFRAIASALELRPLPGTKNQDSARFASSKKLAPFLFDIQSQKGGKLHLPSSVVSCVLFLWNMFRRLDARQKMASKRRNMFHKNKTQETTEEGIWILHEASLLEEDICNSPILEHNSEGFQVGKQWLS</sequence>
<dbReference type="EMBL" id="JBFDAA010000014">
    <property type="protein sequence ID" value="KAL1122039.1"/>
    <property type="molecule type" value="Genomic_DNA"/>
</dbReference>
<accession>A0ABD0YS88</accession>
<name>A0ABD0YS88_9HEMI</name>
<comment type="caution">
    <text evidence="1">The sequence shown here is derived from an EMBL/GenBank/DDBJ whole genome shotgun (WGS) entry which is preliminary data.</text>
</comment>
<dbReference type="AlphaFoldDB" id="A0ABD0YS88"/>
<dbReference type="Proteomes" id="UP001558652">
    <property type="component" value="Unassembled WGS sequence"/>
</dbReference>
<organism evidence="1 2">
    <name type="scientific">Ranatra chinensis</name>
    <dbReference type="NCBI Taxonomy" id="642074"/>
    <lineage>
        <taxon>Eukaryota</taxon>
        <taxon>Metazoa</taxon>
        <taxon>Ecdysozoa</taxon>
        <taxon>Arthropoda</taxon>
        <taxon>Hexapoda</taxon>
        <taxon>Insecta</taxon>
        <taxon>Pterygota</taxon>
        <taxon>Neoptera</taxon>
        <taxon>Paraneoptera</taxon>
        <taxon>Hemiptera</taxon>
        <taxon>Heteroptera</taxon>
        <taxon>Panheteroptera</taxon>
        <taxon>Nepomorpha</taxon>
        <taxon>Nepidae</taxon>
        <taxon>Ranatrinae</taxon>
        <taxon>Ranatra</taxon>
    </lineage>
</organism>
<keyword evidence="2" id="KW-1185">Reference proteome</keyword>
<proteinExistence type="predicted"/>
<evidence type="ECO:0000313" key="1">
    <source>
        <dbReference type="EMBL" id="KAL1122039.1"/>
    </source>
</evidence>